<evidence type="ECO:0000256" key="7">
    <source>
        <dbReference type="ARBA" id="ARBA00023065"/>
    </source>
</evidence>
<feature type="compositionally biased region" description="Polar residues" evidence="9">
    <location>
        <begin position="835"/>
        <end position="850"/>
    </location>
</feature>
<keyword evidence="6 10" id="KW-1133">Transmembrane helix</keyword>
<feature type="compositionally biased region" description="Low complexity" evidence="9">
    <location>
        <begin position="220"/>
        <end position="237"/>
    </location>
</feature>
<keyword evidence="5" id="KW-0630">Potassium</keyword>
<dbReference type="VEuPathDB" id="FungiDB:CC1G_12095"/>
<feature type="transmembrane region" description="Helical" evidence="10">
    <location>
        <begin position="559"/>
        <end position="579"/>
    </location>
</feature>
<dbReference type="PANTHER" id="PTHR31064:SF30">
    <property type="entry name" value="HIGH-AFFINITY POTASSIUM TRANSPORT PROTEIN-RELATED"/>
    <property type="match status" value="1"/>
</dbReference>
<dbReference type="GeneID" id="6006647"/>
<feature type="transmembrane region" description="Helical" evidence="10">
    <location>
        <begin position="724"/>
        <end position="743"/>
    </location>
</feature>
<keyword evidence="4 10" id="KW-0812">Transmembrane</keyword>
<feature type="transmembrane region" description="Helical" evidence="10">
    <location>
        <begin position="694"/>
        <end position="712"/>
    </location>
</feature>
<dbReference type="GO" id="GO:0030007">
    <property type="term" value="P:intracellular potassium ion homeostasis"/>
    <property type="evidence" value="ECO:0007669"/>
    <property type="project" value="TreeGrafter"/>
</dbReference>
<dbReference type="OrthoDB" id="9999863at2759"/>
<dbReference type="InterPro" id="IPR003445">
    <property type="entry name" value="Cat_transpt"/>
</dbReference>
<dbReference type="FunCoup" id="A8N5R3">
    <property type="interactions" value="59"/>
</dbReference>
<proteinExistence type="predicted"/>
<dbReference type="GO" id="GO:0005886">
    <property type="term" value="C:plasma membrane"/>
    <property type="evidence" value="ECO:0007669"/>
    <property type="project" value="TreeGrafter"/>
</dbReference>
<reference evidence="11 12" key="1">
    <citation type="journal article" date="2010" name="Proc. Natl. Acad. Sci. U.S.A.">
        <title>Insights into evolution of multicellular fungi from the assembled chromosomes of the mushroom Coprinopsis cinerea (Coprinus cinereus).</title>
        <authorList>
            <person name="Stajich J.E."/>
            <person name="Wilke S.K."/>
            <person name="Ahren D."/>
            <person name="Au C.H."/>
            <person name="Birren B.W."/>
            <person name="Borodovsky M."/>
            <person name="Burns C."/>
            <person name="Canback B."/>
            <person name="Casselton L.A."/>
            <person name="Cheng C.K."/>
            <person name="Deng J."/>
            <person name="Dietrich F.S."/>
            <person name="Fargo D.C."/>
            <person name="Farman M.L."/>
            <person name="Gathman A.C."/>
            <person name="Goldberg J."/>
            <person name="Guigo R."/>
            <person name="Hoegger P.J."/>
            <person name="Hooker J.B."/>
            <person name="Huggins A."/>
            <person name="James T.Y."/>
            <person name="Kamada T."/>
            <person name="Kilaru S."/>
            <person name="Kodira C."/>
            <person name="Kues U."/>
            <person name="Kupfer D."/>
            <person name="Kwan H.S."/>
            <person name="Lomsadze A."/>
            <person name="Li W."/>
            <person name="Lilly W.W."/>
            <person name="Ma L.J."/>
            <person name="Mackey A.J."/>
            <person name="Manning G."/>
            <person name="Martin F."/>
            <person name="Muraguchi H."/>
            <person name="Natvig D.O."/>
            <person name="Palmerini H."/>
            <person name="Ramesh M.A."/>
            <person name="Rehmeyer C.J."/>
            <person name="Roe B.A."/>
            <person name="Shenoy N."/>
            <person name="Stanke M."/>
            <person name="Ter-Hovhannisyan V."/>
            <person name="Tunlid A."/>
            <person name="Velagapudi R."/>
            <person name="Vision T.J."/>
            <person name="Zeng Q."/>
            <person name="Zolan M.E."/>
            <person name="Pukkila P.J."/>
        </authorList>
    </citation>
    <scope>NUCLEOTIDE SEQUENCE [LARGE SCALE GENOMIC DNA]</scope>
    <source>
        <strain evidence="12">Okayama-7 / 130 / ATCC MYA-4618 / FGSC 9003</strain>
    </source>
</reference>
<feature type="transmembrane region" description="Helical" evidence="10">
    <location>
        <begin position="418"/>
        <end position="445"/>
    </location>
</feature>
<dbReference type="RefSeq" id="XP_001830208.2">
    <property type="nucleotide sequence ID" value="XM_001830156.2"/>
</dbReference>
<evidence type="ECO:0000313" key="11">
    <source>
        <dbReference type="EMBL" id="EAU91616.2"/>
    </source>
</evidence>
<keyword evidence="7" id="KW-0406">Ion transport</keyword>
<dbReference type="Pfam" id="PF02386">
    <property type="entry name" value="TrkH"/>
    <property type="match status" value="1"/>
</dbReference>
<evidence type="ECO:0000313" key="12">
    <source>
        <dbReference type="Proteomes" id="UP000001861"/>
    </source>
</evidence>
<feature type="compositionally biased region" description="Polar residues" evidence="9">
    <location>
        <begin position="887"/>
        <end position="896"/>
    </location>
</feature>
<dbReference type="OMA" id="FQRAYPM"/>
<evidence type="ECO:0000256" key="2">
    <source>
        <dbReference type="ARBA" id="ARBA00022448"/>
    </source>
</evidence>
<comment type="subcellular location">
    <subcellularLocation>
        <location evidence="1">Membrane</location>
        <topology evidence="1">Multi-pass membrane protein</topology>
    </subcellularLocation>
</comment>
<dbReference type="GO" id="GO:1990573">
    <property type="term" value="P:potassium ion import across plasma membrane"/>
    <property type="evidence" value="ECO:0007669"/>
    <property type="project" value="TreeGrafter"/>
</dbReference>
<dbReference type="KEGG" id="cci:CC1G_12095"/>
<dbReference type="InParanoid" id="A8N5R3"/>
<feature type="compositionally biased region" description="Polar residues" evidence="9">
    <location>
        <begin position="809"/>
        <end position="822"/>
    </location>
</feature>
<evidence type="ECO:0000256" key="6">
    <source>
        <dbReference type="ARBA" id="ARBA00022989"/>
    </source>
</evidence>
<keyword evidence="12" id="KW-1185">Reference proteome</keyword>
<gene>
    <name evidence="11" type="ORF">CC1G_12095</name>
</gene>
<organism evidence="11 12">
    <name type="scientific">Coprinopsis cinerea (strain Okayama-7 / 130 / ATCC MYA-4618 / FGSC 9003)</name>
    <name type="common">Inky cap fungus</name>
    <name type="synonym">Hormographiella aspergillata</name>
    <dbReference type="NCBI Taxonomy" id="240176"/>
    <lineage>
        <taxon>Eukaryota</taxon>
        <taxon>Fungi</taxon>
        <taxon>Dikarya</taxon>
        <taxon>Basidiomycota</taxon>
        <taxon>Agaricomycotina</taxon>
        <taxon>Agaricomycetes</taxon>
        <taxon>Agaricomycetidae</taxon>
        <taxon>Agaricales</taxon>
        <taxon>Agaricineae</taxon>
        <taxon>Psathyrellaceae</taxon>
        <taxon>Coprinopsis</taxon>
    </lineage>
</organism>
<dbReference type="HOGENOM" id="CLU_005947_3_0_1"/>
<feature type="region of interest" description="Disordered" evidence="9">
    <location>
        <begin position="809"/>
        <end position="919"/>
    </location>
</feature>
<protein>
    <submittedName>
        <fullName evidence="11">Potassium transporter</fullName>
    </submittedName>
</protein>
<feature type="compositionally biased region" description="Polar residues" evidence="9">
    <location>
        <begin position="294"/>
        <end position="310"/>
    </location>
</feature>
<evidence type="ECO:0000256" key="10">
    <source>
        <dbReference type="SAM" id="Phobius"/>
    </source>
</evidence>
<dbReference type="NCBIfam" id="TIGR00934">
    <property type="entry name" value="2a38euk"/>
    <property type="match status" value="1"/>
</dbReference>
<keyword evidence="8 10" id="KW-0472">Membrane</keyword>
<evidence type="ECO:0000256" key="9">
    <source>
        <dbReference type="SAM" id="MobiDB-lite"/>
    </source>
</evidence>
<evidence type="ECO:0000256" key="8">
    <source>
        <dbReference type="ARBA" id="ARBA00023136"/>
    </source>
</evidence>
<dbReference type="InterPro" id="IPR004773">
    <property type="entry name" value="K/Na_transp_Trk1/HKT1"/>
</dbReference>
<comment type="caution">
    <text evidence="11">The sequence shown here is derived from an EMBL/GenBank/DDBJ whole genome shotgun (WGS) entry which is preliminary data.</text>
</comment>
<name>A8N5R3_COPC7</name>
<feature type="region of interest" description="Disordered" evidence="9">
    <location>
        <begin position="157"/>
        <end position="310"/>
    </location>
</feature>
<dbReference type="STRING" id="240176.A8N5R3"/>
<dbReference type="eggNOG" id="KOG1341">
    <property type="taxonomic scope" value="Eukaryota"/>
</dbReference>
<evidence type="ECO:0000256" key="5">
    <source>
        <dbReference type="ARBA" id="ARBA00022958"/>
    </source>
</evidence>
<dbReference type="GO" id="GO:0140107">
    <property type="term" value="F:high-affinity potassium ion transmembrane transporter activity"/>
    <property type="evidence" value="ECO:0007669"/>
    <property type="project" value="TreeGrafter"/>
</dbReference>
<evidence type="ECO:0000256" key="4">
    <source>
        <dbReference type="ARBA" id="ARBA00022692"/>
    </source>
</evidence>
<dbReference type="InterPro" id="IPR051143">
    <property type="entry name" value="TrkH_K-transport"/>
</dbReference>
<dbReference type="Proteomes" id="UP000001861">
    <property type="component" value="Unassembled WGS sequence"/>
</dbReference>
<sequence>MADLAPVTDSEHDSNRGLWRRCTKHLNFYRIHILVFTFTPLFFSVIFYLSNGEVKISYVDSLFNCVSSMAVCGLATVDLSSLTPWQQVILFIQMCIGNPIVVSWLIVFSRKRYIERRCSNALASYIDQREKVENVDMKKRSPWARFMRSLGFLTPNHSVNDTDTELGEKPRAGRSIDPANIRRLEAAPRPVNPSGQYTDQDAYAIEITPPTERNSPVPLSRESTPSSSSAESSTGKRSQFDDYDDPTASEGPGLPRTVTFQESEVTSRIRHRTGKYNEGDDIVTEHLRSEDPGTRQSSNQGIPRTMTHQSTRPSLRTYTTNVSVISQAPRKNQGFGGFPMPWTVLSSLFHWLFPDLGRKLHRTITMPVTATIASGAGSTKPGPSYIIPDDEPVIVGKNSDVQASNSQLKNLAYHEYKALILLLWIIAFYHVGVQLIGFAIAAPYISTSRWKEAFVPPQLVRPVNSVWFSAFQTVSAYTNTGSSLVDQSMLPFQSAYVLILVMIFLIYAGNTCFPIFLRFVIYCLWKLTGPTSRVGPTLEFLLDHPRRCYIYLFPSHQTWFLLTVVIGLTLLDWIFFLILDIGNAVLDEIPTNIKVLDGFMQAVAVRAAGFSIVPLAAIAPAVKVLYVVMMYISVYPIAMSVRSTNVYEANSLGIFPELEDEEENEENFNNQGPRVQVWGRYLMMHIRQQLSFDMWWIVLAIFLICIVESGNLQDPAKSEWFTIFNLLFELVSAYGIVGLSLGIPDGNYSFSGALRPLSKLIICVVMIRGRHRGLPVAIDRAVLFPKEFRREQLGADNFEDGVSLSGLTASMDQDQDAASTGYSRSRLSRHRTLSQTISVQRSPTQVSIQLPSKDLTHSPQVHWDNPSPRVARQSSRQSRQADAISEITPSSSNSTEARIGRQGRPARRSTVDSAKSTPY</sequence>
<feature type="transmembrane region" description="Helical" evidence="10">
    <location>
        <begin position="88"/>
        <end position="107"/>
    </location>
</feature>
<feature type="transmembrane region" description="Helical" evidence="10">
    <location>
        <begin position="28"/>
        <end position="49"/>
    </location>
</feature>
<dbReference type="AlphaFoldDB" id="A8N5R3"/>
<feature type="compositionally biased region" description="Basic and acidic residues" evidence="9">
    <location>
        <begin position="275"/>
        <end position="293"/>
    </location>
</feature>
<keyword evidence="2" id="KW-0813">Transport</keyword>
<accession>A8N5R3</accession>
<dbReference type="EMBL" id="AACS02000003">
    <property type="protein sequence ID" value="EAU91616.2"/>
    <property type="molecule type" value="Genomic_DNA"/>
</dbReference>
<evidence type="ECO:0000256" key="3">
    <source>
        <dbReference type="ARBA" id="ARBA00022538"/>
    </source>
</evidence>
<dbReference type="PANTHER" id="PTHR31064">
    <property type="entry name" value="POTASSIUM TRANSPORT PROTEIN DDB_G0292412-RELATED"/>
    <property type="match status" value="1"/>
</dbReference>
<evidence type="ECO:0000256" key="1">
    <source>
        <dbReference type="ARBA" id="ARBA00004141"/>
    </source>
</evidence>
<feature type="transmembrane region" description="Helical" evidence="10">
    <location>
        <begin position="495"/>
        <end position="517"/>
    </location>
</feature>
<keyword evidence="3" id="KW-0633">Potassium transport</keyword>